<keyword evidence="1" id="KW-0812">Transmembrane</keyword>
<name>A0A2S5Z877_9GAMM</name>
<evidence type="ECO:0000313" key="2">
    <source>
        <dbReference type="EMBL" id="PPI83521.1"/>
    </source>
</evidence>
<sequence>MKNPKNLVRVGIAGTILVALCCFTPILVILMTTVGLAALTGYLDYVLLPALAVLIGLTVYAFWRKKHYDASYESNSKAPRSFPSEK</sequence>
<accession>A0A2S5Z877</accession>
<evidence type="ECO:0000313" key="3">
    <source>
        <dbReference type="Proteomes" id="UP000239917"/>
    </source>
</evidence>
<protein>
    <recommendedName>
        <fullName evidence="4">Mercury resistance system transport protein MerF</fullName>
    </recommendedName>
</protein>
<comment type="caution">
    <text evidence="2">The sequence shown here is derived from an EMBL/GenBank/DDBJ whole genome shotgun (WGS) entry which is preliminary data.</text>
</comment>
<dbReference type="NCBIfam" id="NF033565">
    <property type="entry name" value="trans_MerF"/>
    <property type="match status" value="1"/>
</dbReference>
<proteinExistence type="predicted"/>
<reference evidence="2 3" key="1">
    <citation type="submission" date="2018-01" db="EMBL/GenBank/DDBJ databases">
        <title>Complete genome sequences of the type strains of Marinobacter flavimaris and Marinobacter maroccanus.</title>
        <authorList>
            <person name="Palau M."/>
            <person name="Boujida N."/>
            <person name="Manresa A."/>
            <person name="Minana-Galbis D."/>
        </authorList>
    </citation>
    <scope>NUCLEOTIDE SEQUENCE [LARGE SCALE GENOMIC DNA]</scope>
    <source>
        <strain evidence="2 3">N4</strain>
    </source>
</reference>
<gene>
    <name evidence="2" type="ORF">KEHDKFFH_14240</name>
</gene>
<dbReference type="EMBL" id="PSSX01000013">
    <property type="protein sequence ID" value="PPI83521.1"/>
    <property type="molecule type" value="Genomic_DNA"/>
</dbReference>
<feature type="transmembrane region" description="Helical" evidence="1">
    <location>
        <begin position="45"/>
        <end position="63"/>
    </location>
</feature>
<dbReference type="RefSeq" id="WP_104322513.1">
    <property type="nucleotide sequence ID" value="NZ_PSSX01000013.1"/>
</dbReference>
<dbReference type="Gene3D" id="1.10.287.910">
    <property type="entry name" value="bacterial mercury transporter, merf"/>
    <property type="match status" value="1"/>
</dbReference>
<evidence type="ECO:0000256" key="1">
    <source>
        <dbReference type="SAM" id="Phobius"/>
    </source>
</evidence>
<keyword evidence="1" id="KW-0472">Membrane</keyword>
<keyword evidence="3" id="KW-1185">Reference proteome</keyword>
<dbReference type="InterPro" id="IPR021091">
    <property type="entry name" value="Mercury_ion_transport_MerF"/>
</dbReference>
<dbReference type="GO" id="GO:0016020">
    <property type="term" value="C:membrane"/>
    <property type="evidence" value="ECO:0007669"/>
    <property type="project" value="InterPro"/>
</dbReference>
<keyword evidence="1" id="KW-1133">Transmembrane helix</keyword>
<evidence type="ECO:0008006" key="4">
    <source>
        <dbReference type="Google" id="ProtNLM"/>
    </source>
</evidence>
<dbReference type="AlphaFoldDB" id="A0A2S5Z877"/>
<dbReference type="Proteomes" id="UP000239917">
    <property type="component" value="Unassembled WGS sequence"/>
</dbReference>
<feature type="transmembrane region" description="Helical" evidence="1">
    <location>
        <begin position="12"/>
        <end position="39"/>
    </location>
</feature>
<dbReference type="OrthoDB" id="574313at2"/>
<dbReference type="Pfam" id="PF11431">
    <property type="entry name" value="Transport_MerF"/>
    <property type="match status" value="1"/>
</dbReference>
<organism evidence="2 3">
    <name type="scientific">Marinobacter maroccanus</name>
    <dbReference type="NCBI Taxonomy" id="2055143"/>
    <lineage>
        <taxon>Bacteria</taxon>
        <taxon>Pseudomonadati</taxon>
        <taxon>Pseudomonadota</taxon>
        <taxon>Gammaproteobacteria</taxon>
        <taxon>Pseudomonadales</taxon>
        <taxon>Marinobacteraceae</taxon>
        <taxon>Marinobacter</taxon>
    </lineage>
</organism>